<feature type="non-terminal residue" evidence="1">
    <location>
        <position position="235"/>
    </location>
</feature>
<sequence length="235" mass="26072">MTDETTDRLLTDVKRSYELLEENTSVRSIPEFLAHLGSEFMPCHDKLTVHPMIITILENPVHVENEDKCDLSDEEDFDGEKVEDFHHHEKVRERGSKKLMIAIGISSLFFVTELIGGLISGSLALLSDSFHLLSGSCQNQDNVTVRAALLHALGDLLSSLGVLISSIVIIYDPSKMWVDPLCTFLFSALVMATTFGILRSSVRVLMEATPFHIDPQAVESDLKAIEGVKSAHDLH</sequence>
<protein>
    <submittedName>
        <fullName evidence="1">7843_t:CDS:1</fullName>
    </submittedName>
</protein>
<evidence type="ECO:0000313" key="1">
    <source>
        <dbReference type="EMBL" id="CAG8474409.1"/>
    </source>
</evidence>
<dbReference type="Proteomes" id="UP000789525">
    <property type="component" value="Unassembled WGS sequence"/>
</dbReference>
<name>A0ACA9KI24_9GLOM</name>
<dbReference type="EMBL" id="CAJVPT010002066">
    <property type="protein sequence ID" value="CAG8474409.1"/>
    <property type="molecule type" value="Genomic_DNA"/>
</dbReference>
<accession>A0ACA9KI24</accession>
<organism evidence="1 2">
    <name type="scientific">Acaulospora colombiana</name>
    <dbReference type="NCBI Taxonomy" id="27376"/>
    <lineage>
        <taxon>Eukaryota</taxon>
        <taxon>Fungi</taxon>
        <taxon>Fungi incertae sedis</taxon>
        <taxon>Mucoromycota</taxon>
        <taxon>Glomeromycotina</taxon>
        <taxon>Glomeromycetes</taxon>
        <taxon>Diversisporales</taxon>
        <taxon>Acaulosporaceae</taxon>
        <taxon>Acaulospora</taxon>
    </lineage>
</organism>
<proteinExistence type="predicted"/>
<keyword evidence="2" id="KW-1185">Reference proteome</keyword>
<comment type="caution">
    <text evidence="1">The sequence shown here is derived from an EMBL/GenBank/DDBJ whole genome shotgun (WGS) entry which is preliminary data.</text>
</comment>
<reference evidence="1" key="1">
    <citation type="submission" date="2021-06" db="EMBL/GenBank/DDBJ databases">
        <authorList>
            <person name="Kallberg Y."/>
            <person name="Tangrot J."/>
            <person name="Rosling A."/>
        </authorList>
    </citation>
    <scope>NUCLEOTIDE SEQUENCE</scope>
    <source>
        <strain evidence="1">CL356</strain>
    </source>
</reference>
<gene>
    <name evidence="1" type="ORF">ACOLOM_LOCUS1728</name>
</gene>
<evidence type="ECO:0000313" key="2">
    <source>
        <dbReference type="Proteomes" id="UP000789525"/>
    </source>
</evidence>